<dbReference type="Proteomes" id="UP001500016">
    <property type="component" value="Unassembled WGS sequence"/>
</dbReference>
<reference evidence="3" key="1">
    <citation type="journal article" date="2019" name="Int. J. Syst. Evol. Microbiol.">
        <title>The Global Catalogue of Microorganisms (GCM) 10K type strain sequencing project: providing services to taxonomists for standard genome sequencing and annotation.</title>
        <authorList>
            <consortium name="The Broad Institute Genomics Platform"/>
            <consortium name="The Broad Institute Genome Sequencing Center for Infectious Disease"/>
            <person name="Wu L."/>
            <person name="Ma J."/>
        </authorList>
    </citation>
    <scope>NUCLEOTIDE SEQUENCE [LARGE SCALE GENOMIC DNA]</scope>
    <source>
        <strain evidence="3">JCM 15478</strain>
    </source>
</reference>
<sequence>MAVVRKGSTTWLGAVRERSTAWVRAAARRPRHAHIAVVTVLRHECDRRALIVSRDRVLVPNDFTIELPDANHERLAEYGPVPSPELAAQVRGYAVERRYSFAGPVSVLLSALPVGEGERFRVHSRVRPVDLSVAREALDPARTPGAQKRSP</sequence>
<evidence type="ECO:0000313" key="3">
    <source>
        <dbReference type="Proteomes" id="UP001500016"/>
    </source>
</evidence>
<gene>
    <name evidence="2" type="ORF">GCM10009801_19240</name>
</gene>
<protein>
    <recommendedName>
        <fullName evidence="1">FhaA N-terminal domain-containing protein</fullName>
    </recommendedName>
</protein>
<proteinExistence type="predicted"/>
<dbReference type="InterPro" id="IPR022128">
    <property type="entry name" value="FhaA_N"/>
</dbReference>
<organism evidence="2 3">
    <name type="scientific">Streptomyces albiaxialis</name>
    <dbReference type="NCBI Taxonomy" id="329523"/>
    <lineage>
        <taxon>Bacteria</taxon>
        <taxon>Bacillati</taxon>
        <taxon>Actinomycetota</taxon>
        <taxon>Actinomycetes</taxon>
        <taxon>Kitasatosporales</taxon>
        <taxon>Streptomycetaceae</taxon>
        <taxon>Streptomyces</taxon>
    </lineage>
</organism>
<dbReference type="InterPro" id="IPR042287">
    <property type="entry name" value="FhaA_N_sf"/>
</dbReference>
<comment type="caution">
    <text evidence="2">The sequence shown here is derived from an EMBL/GenBank/DDBJ whole genome shotgun (WGS) entry which is preliminary data.</text>
</comment>
<keyword evidence="3" id="KW-1185">Reference proteome</keyword>
<name>A0ABP5H9I1_9ACTN</name>
<dbReference type="EMBL" id="BAAAPE010000005">
    <property type="protein sequence ID" value="GAA2069489.1"/>
    <property type="molecule type" value="Genomic_DNA"/>
</dbReference>
<dbReference type="Gene3D" id="3.30.2320.60">
    <property type="entry name" value="FhaA, phosphopeptide-binding domain (DUF3662)"/>
    <property type="match status" value="1"/>
</dbReference>
<feature type="domain" description="FhaA N-terminal" evidence="1">
    <location>
        <begin position="36"/>
        <end position="111"/>
    </location>
</feature>
<evidence type="ECO:0000313" key="2">
    <source>
        <dbReference type="EMBL" id="GAA2069489.1"/>
    </source>
</evidence>
<evidence type="ECO:0000259" key="1">
    <source>
        <dbReference type="Pfam" id="PF12401"/>
    </source>
</evidence>
<dbReference type="Pfam" id="PF12401">
    <property type="entry name" value="FhaA_N"/>
    <property type="match status" value="1"/>
</dbReference>
<accession>A0ABP5H9I1</accession>